<comment type="caution">
    <text evidence="2">The sequence shown here is derived from an EMBL/GenBank/DDBJ whole genome shotgun (WGS) entry which is preliminary data.</text>
</comment>
<reference evidence="2 4" key="1">
    <citation type="journal article" date="2015" name="BMC Genomics">
        <title>Genome mining reveals unlocked bioactive potential of marine Gram-negative bacteria.</title>
        <authorList>
            <person name="Machado H."/>
            <person name="Sonnenschein E.C."/>
            <person name="Melchiorsen J."/>
            <person name="Gram L."/>
        </authorList>
    </citation>
    <scope>NUCLEOTIDE SEQUENCE [LARGE SCALE GENOMIC DNA]</scope>
    <source>
        <strain evidence="2 4">S2471</strain>
    </source>
</reference>
<protein>
    <submittedName>
        <fullName evidence="2">Glutaredoxin</fullName>
    </submittedName>
</protein>
<name>A0A0F4QP46_9GAMM</name>
<dbReference type="Gene3D" id="3.40.30.10">
    <property type="entry name" value="Glutaredoxin"/>
    <property type="match status" value="1"/>
</dbReference>
<reference evidence="3 5" key="2">
    <citation type="submission" date="2018-01" db="EMBL/GenBank/DDBJ databases">
        <title>Co-occurrence of chitin degradation, pigmentation and bioactivity in marine Pseudoalteromonas.</title>
        <authorList>
            <person name="Paulsen S."/>
            <person name="Gram L."/>
            <person name="Machado H."/>
        </authorList>
    </citation>
    <scope>NUCLEOTIDE SEQUENCE [LARGE SCALE GENOMIC DNA]</scope>
    <source>
        <strain evidence="3 5">S1946</strain>
    </source>
</reference>
<feature type="domain" description="GST N-terminal" evidence="1">
    <location>
        <begin position="39"/>
        <end position="121"/>
    </location>
</feature>
<dbReference type="PROSITE" id="PS50404">
    <property type="entry name" value="GST_NTER"/>
    <property type="match status" value="1"/>
</dbReference>
<evidence type="ECO:0000259" key="1">
    <source>
        <dbReference type="PROSITE" id="PS50404"/>
    </source>
</evidence>
<evidence type="ECO:0000313" key="2">
    <source>
        <dbReference type="EMBL" id="KJZ09040.1"/>
    </source>
</evidence>
<dbReference type="InterPro" id="IPR004045">
    <property type="entry name" value="Glutathione_S-Trfase_N"/>
</dbReference>
<accession>A0A0F4QP46</accession>
<organism evidence="2 4">
    <name type="scientific">Pseudoalteromonas rubra</name>
    <dbReference type="NCBI Taxonomy" id="43658"/>
    <lineage>
        <taxon>Bacteria</taxon>
        <taxon>Pseudomonadati</taxon>
        <taxon>Pseudomonadota</taxon>
        <taxon>Gammaproteobacteria</taxon>
        <taxon>Alteromonadales</taxon>
        <taxon>Pseudoalteromonadaceae</taxon>
        <taxon>Pseudoalteromonas</taxon>
    </lineage>
</organism>
<dbReference type="AlphaFoldDB" id="A0A0F4QP46"/>
<evidence type="ECO:0000313" key="4">
    <source>
        <dbReference type="Proteomes" id="UP000033452"/>
    </source>
</evidence>
<dbReference type="OrthoDB" id="9793736at2"/>
<dbReference type="EMBL" id="JXYA01000022">
    <property type="protein sequence ID" value="KJZ09040.1"/>
    <property type="molecule type" value="Genomic_DNA"/>
</dbReference>
<sequence length="121" mass="14034">MKLIRMLLGSLILVFDFIFTPRSKKRPADAQAKLDAQTAKLKLYQFKGCPFCVKVRRAAKREGLKLETRDAMNNQVYRQELQEQGGKIKVPCLRIEEQNQVTWLYESNDIVAYLQKLEQAA</sequence>
<evidence type="ECO:0000313" key="5">
    <source>
        <dbReference type="Proteomes" id="UP000292345"/>
    </source>
</evidence>
<dbReference type="PATRIC" id="fig|43658.5.peg.2347"/>
<keyword evidence="4" id="KW-1185">Reference proteome</keyword>
<dbReference type="Proteomes" id="UP000292345">
    <property type="component" value="Unassembled WGS sequence"/>
</dbReference>
<dbReference type="InterPro" id="IPR002109">
    <property type="entry name" value="Glutaredoxin"/>
</dbReference>
<proteinExistence type="predicted"/>
<dbReference type="Pfam" id="PF00462">
    <property type="entry name" value="Glutaredoxin"/>
    <property type="match status" value="1"/>
</dbReference>
<dbReference type="SUPFAM" id="SSF52833">
    <property type="entry name" value="Thioredoxin-like"/>
    <property type="match status" value="1"/>
</dbReference>
<evidence type="ECO:0000313" key="3">
    <source>
        <dbReference type="EMBL" id="RZM83675.1"/>
    </source>
</evidence>
<gene>
    <name evidence="3" type="ORF">C3B51_05950</name>
    <name evidence="2" type="ORF">TW77_11095</name>
</gene>
<dbReference type="PROSITE" id="PS51354">
    <property type="entry name" value="GLUTAREDOXIN_2"/>
    <property type="match status" value="1"/>
</dbReference>
<dbReference type="EMBL" id="PPUZ01000016">
    <property type="protein sequence ID" value="RZM83675.1"/>
    <property type="molecule type" value="Genomic_DNA"/>
</dbReference>
<dbReference type="RefSeq" id="WP_046005045.1">
    <property type="nucleotide sequence ID" value="NZ_JXYA01000022.1"/>
</dbReference>
<dbReference type="Proteomes" id="UP000033452">
    <property type="component" value="Unassembled WGS sequence"/>
</dbReference>
<dbReference type="InterPro" id="IPR036249">
    <property type="entry name" value="Thioredoxin-like_sf"/>
</dbReference>